<feature type="transmembrane region" description="Helical" evidence="2">
    <location>
        <begin position="98"/>
        <end position="126"/>
    </location>
</feature>
<sequence length="356" mass="41839">MSLRLGSCMLKISNKRYSSESLIYLSVFLYILVFSIGDSITVDIYPAETILKGLIDKENNITSSLFWLGIIKTSIRVVTVFLFMYLIKKKQSKFNLKLFHLILFFVFLFLCFYGIFILLMINGYILYVYSFHQGLIDAYYTNTFIFWKSAFLYLLNYKNIGYLVIVNNIFSIFVFYIAFLKFSNDKNFSIITNKMITQLNELISNKLTLRQVSEINAGKYNHDITTSEFDNLYDSSKNKVSTFIVEKSGEEHLISVEEVIVIQSDGNYIDIVTNKCTFEYRSTLTDILENLPEYFIRIHRSTIINLKKVEGVKTDYVTQNLKLQVMLKNKKLYVVSKRYRNIFKERWKSYVSLKES</sequence>
<organism evidence="4 5">
    <name type="scientific">Paraphotobacterium marinum</name>
    <dbReference type="NCBI Taxonomy" id="1755811"/>
    <lineage>
        <taxon>Bacteria</taxon>
        <taxon>Pseudomonadati</taxon>
        <taxon>Pseudomonadota</taxon>
        <taxon>Gammaproteobacteria</taxon>
        <taxon>Vibrionales</taxon>
        <taxon>Vibrionaceae</taxon>
        <taxon>Paraphotobacterium</taxon>
    </lineage>
</organism>
<keyword evidence="2" id="KW-0812">Transmembrane</keyword>
<evidence type="ECO:0000313" key="5">
    <source>
        <dbReference type="Proteomes" id="UP000242175"/>
    </source>
</evidence>
<gene>
    <name evidence="4" type="ORF">CF386_08970</name>
</gene>
<dbReference type="Pfam" id="PF04397">
    <property type="entry name" value="LytTR"/>
    <property type="match status" value="1"/>
</dbReference>
<dbReference type="PANTHER" id="PTHR37299:SF1">
    <property type="entry name" value="STAGE 0 SPORULATION PROTEIN A HOMOLOG"/>
    <property type="match status" value="1"/>
</dbReference>
<dbReference type="PANTHER" id="PTHR37299">
    <property type="entry name" value="TRANSCRIPTIONAL REGULATOR-RELATED"/>
    <property type="match status" value="1"/>
</dbReference>
<feature type="transmembrane region" description="Helical" evidence="2">
    <location>
        <begin position="138"/>
        <end position="155"/>
    </location>
</feature>
<dbReference type="GO" id="GO:0000156">
    <property type="term" value="F:phosphorelay response regulator activity"/>
    <property type="evidence" value="ECO:0007669"/>
    <property type="project" value="InterPro"/>
</dbReference>
<dbReference type="AlphaFoldDB" id="A0A220VG96"/>
<proteinExistence type="predicted"/>
<evidence type="ECO:0000256" key="2">
    <source>
        <dbReference type="SAM" id="Phobius"/>
    </source>
</evidence>
<reference evidence="4 5" key="1">
    <citation type="journal article" date="2016" name="Int. J. Syst. Evol. Microbiol.">
        <title>Paraphotobacterium marinum gen. nov., sp. nov., a member of the family Vibrionaceae, isolated from surface seawater.</title>
        <authorList>
            <person name="Huang Z."/>
            <person name="Dong C."/>
            <person name="Shao Z."/>
        </authorList>
    </citation>
    <scope>NUCLEOTIDE SEQUENCE [LARGE SCALE GENOMIC DNA]</scope>
    <source>
        <strain evidence="4 5">NSCS20N07D</strain>
    </source>
</reference>
<protein>
    <recommendedName>
        <fullName evidence="3">HTH LytTR-type domain-containing protein</fullName>
    </recommendedName>
</protein>
<keyword evidence="2" id="KW-1133">Transmembrane helix</keyword>
<dbReference type="InterPro" id="IPR046947">
    <property type="entry name" value="LytR-like"/>
</dbReference>
<dbReference type="SMART" id="SM00850">
    <property type="entry name" value="LytTR"/>
    <property type="match status" value="1"/>
</dbReference>
<dbReference type="PROSITE" id="PS50930">
    <property type="entry name" value="HTH_LYTTR"/>
    <property type="match status" value="1"/>
</dbReference>
<dbReference type="GO" id="GO:0003677">
    <property type="term" value="F:DNA binding"/>
    <property type="evidence" value="ECO:0007669"/>
    <property type="project" value="InterPro"/>
</dbReference>
<dbReference type="Gene3D" id="2.40.50.1020">
    <property type="entry name" value="LytTr DNA-binding domain"/>
    <property type="match status" value="1"/>
</dbReference>
<dbReference type="Proteomes" id="UP000242175">
    <property type="component" value="Chromosome small"/>
</dbReference>
<keyword evidence="2" id="KW-0472">Membrane</keyword>
<evidence type="ECO:0000313" key="4">
    <source>
        <dbReference type="EMBL" id="ASK79192.1"/>
    </source>
</evidence>
<feature type="domain" description="HTH LytTR-type" evidence="3">
    <location>
        <begin position="243"/>
        <end position="349"/>
    </location>
</feature>
<keyword evidence="1" id="KW-0902">Two-component regulatory system</keyword>
<evidence type="ECO:0000256" key="1">
    <source>
        <dbReference type="ARBA" id="ARBA00023012"/>
    </source>
</evidence>
<evidence type="ECO:0000259" key="3">
    <source>
        <dbReference type="PROSITE" id="PS50930"/>
    </source>
</evidence>
<accession>A0A220VG96</accession>
<feature type="transmembrane region" description="Helical" evidence="2">
    <location>
        <begin position="21"/>
        <end position="45"/>
    </location>
</feature>
<dbReference type="EMBL" id="CP022356">
    <property type="protein sequence ID" value="ASK79192.1"/>
    <property type="molecule type" value="Genomic_DNA"/>
</dbReference>
<dbReference type="InterPro" id="IPR007492">
    <property type="entry name" value="LytTR_DNA-bd_dom"/>
</dbReference>
<keyword evidence="5" id="KW-1185">Reference proteome</keyword>
<dbReference type="KEGG" id="pmai:CF386_08970"/>
<feature type="transmembrane region" description="Helical" evidence="2">
    <location>
        <begin position="65"/>
        <end position="86"/>
    </location>
</feature>
<name>A0A220VG96_9GAMM</name>
<feature type="transmembrane region" description="Helical" evidence="2">
    <location>
        <begin position="162"/>
        <end position="180"/>
    </location>
</feature>